<dbReference type="InterPro" id="IPR036688">
    <property type="entry name" value="MoeA_C_domain_IV_sf"/>
</dbReference>
<dbReference type="Gene3D" id="3.40.980.10">
    <property type="entry name" value="MoaB/Mog-like domain"/>
    <property type="match status" value="1"/>
</dbReference>
<keyword evidence="4" id="KW-0500">Molybdenum</keyword>
<gene>
    <name evidence="6" type="ORF">I5M32_15975</name>
</gene>
<dbReference type="PANTHER" id="PTHR10192">
    <property type="entry name" value="MOLYBDOPTERIN BIOSYNTHESIS PROTEIN"/>
    <property type="match status" value="1"/>
</dbReference>
<comment type="catalytic activity">
    <reaction evidence="3">
        <text>adenylyl-molybdopterin + molybdate = Mo-molybdopterin + AMP + H(+)</text>
        <dbReference type="Rhea" id="RHEA:35047"/>
        <dbReference type="ChEBI" id="CHEBI:15378"/>
        <dbReference type="ChEBI" id="CHEBI:36264"/>
        <dbReference type="ChEBI" id="CHEBI:62727"/>
        <dbReference type="ChEBI" id="CHEBI:71302"/>
        <dbReference type="ChEBI" id="CHEBI:456215"/>
        <dbReference type="EC" id="2.10.1.1"/>
    </reaction>
</comment>
<keyword evidence="4" id="KW-0479">Metal-binding</keyword>
<dbReference type="Gene3D" id="2.170.190.11">
    <property type="entry name" value="Molybdopterin biosynthesis moea protein, domain 3"/>
    <property type="match status" value="1"/>
</dbReference>
<dbReference type="Pfam" id="PF00994">
    <property type="entry name" value="MoCF_biosynth"/>
    <property type="match status" value="1"/>
</dbReference>
<dbReference type="Gene3D" id="3.90.105.10">
    <property type="entry name" value="Molybdopterin biosynthesis moea protein, domain 2"/>
    <property type="match status" value="1"/>
</dbReference>
<comment type="similarity">
    <text evidence="2 4">Belongs to the MoeA family.</text>
</comment>
<dbReference type="InterPro" id="IPR036135">
    <property type="entry name" value="MoeA_linker/N_sf"/>
</dbReference>
<dbReference type="Gene3D" id="2.40.340.10">
    <property type="entry name" value="MoeA, C-terminal, domain IV"/>
    <property type="match status" value="1"/>
</dbReference>
<keyword evidence="7" id="KW-1185">Reference proteome</keyword>
<comment type="function">
    <text evidence="1 4">Catalyzes the insertion of molybdate into adenylated molybdopterin with the concomitant release of AMP.</text>
</comment>
<dbReference type="PANTHER" id="PTHR10192:SF5">
    <property type="entry name" value="GEPHYRIN"/>
    <property type="match status" value="1"/>
</dbReference>
<evidence type="ECO:0000256" key="3">
    <source>
        <dbReference type="ARBA" id="ARBA00047317"/>
    </source>
</evidence>
<evidence type="ECO:0000313" key="6">
    <source>
        <dbReference type="EMBL" id="MBK0384464.1"/>
    </source>
</evidence>
<keyword evidence="4" id="KW-0460">Magnesium</keyword>
<dbReference type="InterPro" id="IPR001453">
    <property type="entry name" value="MoaB/Mog_dom"/>
</dbReference>
<dbReference type="EMBL" id="JAEHFY010000034">
    <property type="protein sequence ID" value="MBK0384464.1"/>
    <property type="molecule type" value="Genomic_DNA"/>
</dbReference>
<dbReference type="InterPro" id="IPR038987">
    <property type="entry name" value="MoeA-like"/>
</dbReference>
<evidence type="ECO:0000256" key="1">
    <source>
        <dbReference type="ARBA" id="ARBA00002901"/>
    </source>
</evidence>
<feature type="domain" description="MoaB/Mog" evidence="5">
    <location>
        <begin position="176"/>
        <end position="313"/>
    </location>
</feature>
<dbReference type="Pfam" id="PF03453">
    <property type="entry name" value="MoeA_N"/>
    <property type="match status" value="1"/>
</dbReference>
<dbReference type="SUPFAM" id="SSF63867">
    <property type="entry name" value="MoeA C-terminal domain-like"/>
    <property type="match status" value="1"/>
</dbReference>
<reference evidence="6 7" key="1">
    <citation type="submission" date="2020-12" db="EMBL/GenBank/DDBJ databases">
        <title>Bacterial novel species Pedobacter sp. SD-b isolated from soil.</title>
        <authorList>
            <person name="Jung H.-Y."/>
        </authorList>
    </citation>
    <scope>NUCLEOTIDE SEQUENCE [LARGE SCALE GENOMIC DNA]</scope>
    <source>
        <strain evidence="6 7">SD-b</strain>
    </source>
</reference>
<evidence type="ECO:0000256" key="4">
    <source>
        <dbReference type="RuleBase" id="RU365090"/>
    </source>
</evidence>
<dbReference type="RefSeq" id="WP_200588117.1">
    <property type="nucleotide sequence ID" value="NZ_JAEHFY010000034.1"/>
</dbReference>
<dbReference type="NCBIfam" id="TIGR00177">
    <property type="entry name" value="molyb_syn"/>
    <property type="match status" value="1"/>
</dbReference>
<keyword evidence="4" id="KW-0501">Molybdenum cofactor biosynthesis</keyword>
<evidence type="ECO:0000259" key="5">
    <source>
        <dbReference type="SMART" id="SM00852"/>
    </source>
</evidence>
<comment type="caution">
    <text evidence="6">The sequence shown here is derived from an EMBL/GenBank/DDBJ whole genome shotgun (WGS) entry which is preliminary data.</text>
</comment>
<dbReference type="CDD" id="cd00887">
    <property type="entry name" value="MoeA"/>
    <property type="match status" value="1"/>
</dbReference>
<protein>
    <recommendedName>
        <fullName evidence="4">Molybdopterin molybdenumtransferase</fullName>
        <ecNumber evidence="4">2.10.1.1</ecNumber>
    </recommendedName>
</protein>
<accession>A0ABS1BNJ4</accession>
<dbReference type="SUPFAM" id="SSF63882">
    <property type="entry name" value="MoeA N-terminal region -like"/>
    <property type="match status" value="1"/>
</dbReference>
<dbReference type="InterPro" id="IPR005110">
    <property type="entry name" value="MoeA_linker/N"/>
</dbReference>
<comment type="cofactor">
    <cofactor evidence="4">
        <name>Mg(2+)</name>
        <dbReference type="ChEBI" id="CHEBI:18420"/>
    </cofactor>
</comment>
<name>A0ABS1BNJ4_9SPHI</name>
<comment type="pathway">
    <text evidence="4">Cofactor biosynthesis; molybdopterin biosynthesis.</text>
</comment>
<keyword evidence="4" id="KW-0808">Transferase</keyword>
<organism evidence="6 7">
    <name type="scientific">Pedobacter segetis</name>
    <dbReference type="NCBI Taxonomy" id="2793069"/>
    <lineage>
        <taxon>Bacteria</taxon>
        <taxon>Pseudomonadati</taxon>
        <taxon>Bacteroidota</taxon>
        <taxon>Sphingobacteriia</taxon>
        <taxon>Sphingobacteriales</taxon>
        <taxon>Sphingobacteriaceae</taxon>
        <taxon>Pedobacter</taxon>
    </lineage>
</organism>
<evidence type="ECO:0000256" key="2">
    <source>
        <dbReference type="ARBA" id="ARBA00010763"/>
    </source>
</evidence>
<evidence type="ECO:0000313" key="7">
    <source>
        <dbReference type="Proteomes" id="UP000660024"/>
    </source>
</evidence>
<proteinExistence type="inferred from homology"/>
<sequence length="391" mass="43267">MISYQKALNIVLSKSKSFGLEEIDLEDALGRVLAEDIVAPRDFPPFNRSAMDGIALRFEDLETGIREFKCLETVFAGAENKFEIQTGECYKIMTGAAVPKNADVVIRIEDVATDLDMMSLLKHDFKIYQNIALMGQDLKKNTVAIQKRSFINPATVGMLASLGKSRILVERLPSVNIITTGDEIIGLHQKPFPFQIFNSNAYTLRALLMEDLIKPEKYTHIKDDRTSLKSAIEKHLNTDILILTGGVSAGDADYIPEIMTDLGVEKLFHKVSIKPGKPIWCGIKGSTLIFALPGNPFSAMVTFKLFVDSFIKKSLGIKPSEFLKLPINFDRSKTSSLDEFFPVINNGVCLDKVAMNGSGDIRLGNSANALAVQEAQTLKLEKGNLVSFLLW</sequence>
<dbReference type="Proteomes" id="UP000660024">
    <property type="component" value="Unassembled WGS sequence"/>
</dbReference>
<dbReference type="SUPFAM" id="SSF53218">
    <property type="entry name" value="Molybdenum cofactor biosynthesis proteins"/>
    <property type="match status" value="1"/>
</dbReference>
<dbReference type="SMART" id="SM00852">
    <property type="entry name" value="MoCF_biosynth"/>
    <property type="match status" value="1"/>
</dbReference>
<dbReference type="EC" id="2.10.1.1" evidence="4"/>
<dbReference type="InterPro" id="IPR036425">
    <property type="entry name" value="MoaB/Mog-like_dom_sf"/>
</dbReference>